<keyword evidence="2" id="KW-1185">Reference proteome</keyword>
<gene>
    <name evidence="1" type="ORF">3M_029c</name>
</gene>
<sequence length="195" mass="22159">MKNMQIKTVVQKYIQPVCDNWAGGTNLEIMNKISGYVKDRTGKGVGFSEISVTALRLAQYELTTGKTMSINILCSEMLKSELEQSSAARRKRFGNIYNPMPHMTTPEGRQSRFRIHLVEIRGDKQFEVQYIRGDDGRIWPVGVIGFYGSNINGWAERVGLQQTLNPHSKPSTHYMSSERAADYVFIFNNVANKFL</sequence>
<proteinExistence type="predicted"/>
<evidence type="ECO:0000313" key="2">
    <source>
        <dbReference type="Proteomes" id="UP000269553"/>
    </source>
</evidence>
<accession>A0A3G2YSK4</accession>
<protein>
    <submittedName>
        <fullName evidence="1">Uncharacterized protein</fullName>
    </submittedName>
</protein>
<dbReference type="EMBL" id="MH929319">
    <property type="protein sequence ID" value="AYP28285.1"/>
    <property type="molecule type" value="Genomic_DNA"/>
</dbReference>
<name>A0A3G2YSK4_9CAUD</name>
<reference evidence="1 2" key="1">
    <citation type="submission" date="2018-09" db="EMBL/GenBank/DDBJ databases">
        <authorList>
            <person name="Day A."/>
            <person name="Monson R.E."/>
            <person name="Salmond G.P.C."/>
        </authorList>
    </citation>
    <scope>NUCLEOTIDE SEQUENCE [LARGE SCALE GENOMIC DNA]</scope>
</reference>
<organism evidence="1 2">
    <name type="scientific">Serratia phage vB_SmaA_3M</name>
    <dbReference type="NCBI Taxonomy" id="2419930"/>
    <lineage>
        <taxon>Viruses</taxon>
        <taxon>Duplodnaviria</taxon>
        <taxon>Heunggongvirae</taxon>
        <taxon>Uroviricota</taxon>
        <taxon>Caudoviricetes</taxon>
        <taxon>Pantevenvirales</taxon>
        <taxon>Ackermannviridae</taxon>
        <taxon>Miltonvirus</taxon>
        <taxon>Miltonvirus 3M</taxon>
    </lineage>
</organism>
<dbReference type="Proteomes" id="UP000269553">
    <property type="component" value="Segment"/>
</dbReference>
<evidence type="ECO:0000313" key="1">
    <source>
        <dbReference type="EMBL" id="AYP28285.1"/>
    </source>
</evidence>